<dbReference type="AlphaFoldDB" id="A0AAE3JZQ1"/>
<keyword evidence="1" id="KW-1133">Transmembrane helix</keyword>
<accession>A0AAE3JZQ1</accession>
<dbReference type="EMBL" id="JALEMU010000067">
    <property type="protein sequence ID" value="MCI5755461.1"/>
    <property type="molecule type" value="Genomic_DNA"/>
</dbReference>
<protein>
    <submittedName>
        <fullName evidence="2">DUF4330 domain-containing protein</fullName>
    </submittedName>
</protein>
<name>A0AAE3JZQ1_9BACT</name>
<reference evidence="2 3" key="1">
    <citation type="submission" date="2022-03" db="EMBL/GenBank/DDBJ databases">
        <title>Metagenome-assembled genomes from swine fecal metagenomes.</title>
        <authorList>
            <person name="Holman D.B."/>
            <person name="Kommadath A."/>
        </authorList>
    </citation>
    <scope>NUCLEOTIDE SEQUENCE [LARGE SCALE GENOMIC DNA]</scope>
    <source>
        <strain evidence="2">SUG147</strain>
    </source>
</reference>
<organism evidence="2 3">
    <name type="scientific">Candidatus Colimorpha enterica</name>
    <dbReference type="NCBI Taxonomy" id="3083063"/>
    <lineage>
        <taxon>Bacteria</taxon>
        <taxon>Pseudomonadati</taxon>
        <taxon>Bacteroidota</taxon>
        <taxon>Bacteroidia</taxon>
        <taxon>Bacteroidales</taxon>
        <taxon>Candidatus Colimorpha</taxon>
    </lineage>
</organism>
<keyword evidence="1" id="KW-0812">Transmembrane</keyword>
<dbReference type="Proteomes" id="UP001139365">
    <property type="component" value="Unassembled WGS sequence"/>
</dbReference>
<evidence type="ECO:0000313" key="3">
    <source>
        <dbReference type="Proteomes" id="UP001139365"/>
    </source>
</evidence>
<comment type="caution">
    <text evidence="2">The sequence shown here is derived from an EMBL/GenBank/DDBJ whole genome shotgun (WGS) entry which is preliminary data.</text>
</comment>
<gene>
    <name evidence="2" type="ORF">MR241_04115</name>
</gene>
<evidence type="ECO:0000256" key="1">
    <source>
        <dbReference type="SAM" id="Phobius"/>
    </source>
</evidence>
<keyword evidence="1" id="KW-0472">Membrane</keyword>
<evidence type="ECO:0000313" key="2">
    <source>
        <dbReference type="EMBL" id="MCI5755461.1"/>
    </source>
</evidence>
<sequence length="176" mass="19262">MNSNSQEKKKYVFNFIDVLLIVVFLAGALSLVYFLRERRVVISDSDGTEEIVYRLEISPMREEFRNLVSVGDTVTDAVSLLPIGEVTDVSYSACYYTGLDRTTGENVKSAYPGMITMTVTVKAQASPENGGYTVNGRELILDTGFAFRVPAFTGTGKCVSISPADAEMKNERSAGQ</sequence>
<feature type="transmembrane region" description="Helical" evidence="1">
    <location>
        <begin position="12"/>
        <end position="35"/>
    </location>
</feature>
<proteinExistence type="predicted"/>